<dbReference type="RefSeq" id="WP_188572744.1">
    <property type="nucleotide sequence ID" value="NZ_BMFW01000021.1"/>
</dbReference>
<proteinExistence type="inferred from homology"/>
<keyword evidence="2 7" id="KW-0813">Transport</keyword>
<keyword evidence="3" id="KW-1003">Cell membrane</keyword>
<keyword evidence="10" id="KW-1185">Reference proteome</keyword>
<feature type="domain" description="ABC transmembrane type-1" evidence="8">
    <location>
        <begin position="71"/>
        <end position="261"/>
    </location>
</feature>
<keyword evidence="6 7" id="KW-0472">Membrane</keyword>
<accession>A0ABQ2AZQ5</accession>
<sequence>MTTSNKVHTALATALGIMAAALALFPFYWMLRTAVAPAEGLTTTGLSLIPGEFDLSNFIRAWDKANLGQAMLNGIAVTLGILVLQLLTCIPAAYALSKFRFRGAGFILGLVLACLLIPNQATMIPTFVGLNLLGLGDTRLGLVLPFVTSAIGIFMLRQQMMAVPDAIMEAAKTDGLGPLRTLVSVVVPIAAPSIAAFSMLSIFTHWNDYLWPLLVARSPDIMTPPLSLATFQNADTGFDYPALSAAAAIVTAPVIILFLLAQRHFVRGMAGTEVAG</sequence>
<evidence type="ECO:0000256" key="7">
    <source>
        <dbReference type="RuleBase" id="RU363032"/>
    </source>
</evidence>
<dbReference type="PANTHER" id="PTHR43744">
    <property type="entry name" value="ABC TRANSPORTER PERMEASE PROTEIN MG189-RELATED-RELATED"/>
    <property type="match status" value="1"/>
</dbReference>
<feature type="transmembrane region" description="Helical" evidence="7">
    <location>
        <begin position="140"/>
        <end position="158"/>
    </location>
</feature>
<feature type="transmembrane region" description="Helical" evidence="7">
    <location>
        <begin position="240"/>
        <end position="261"/>
    </location>
</feature>
<feature type="transmembrane region" description="Helical" evidence="7">
    <location>
        <begin position="70"/>
        <end position="94"/>
    </location>
</feature>
<evidence type="ECO:0000256" key="1">
    <source>
        <dbReference type="ARBA" id="ARBA00004651"/>
    </source>
</evidence>
<comment type="subcellular location">
    <subcellularLocation>
        <location evidence="1 7">Cell membrane</location>
        <topology evidence="1 7">Multi-pass membrane protein</topology>
    </subcellularLocation>
</comment>
<dbReference type="Proteomes" id="UP000643279">
    <property type="component" value="Unassembled WGS sequence"/>
</dbReference>
<dbReference type="Pfam" id="PF00528">
    <property type="entry name" value="BPD_transp_1"/>
    <property type="match status" value="1"/>
</dbReference>
<reference evidence="10" key="1">
    <citation type="journal article" date="2019" name="Int. J. Syst. Evol. Microbiol.">
        <title>The Global Catalogue of Microorganisms (GCM) 10K type strain sequencing project: providing services to taxonomists for standard genome sequencing and annotation.</title>
        <authorList>
            <consortium name="The Broad Institute Genomics Platform"/>
            <consortium name="The Broad Institute Genome Sequencing Center for Infectious Disease"/>
            <person name="Wu L."/>
            <person name="Ma J."/>
        </authorList>
    </citation>
    <scope>NUCLEOTIDE SEQUENCE [LARGE SCALE GENOMIC DNA]</scope>
    <source>
        <strain evidence="10">CGMCC 1.12778</strain>
    </source>
</reference>
<dbReference type="EMBL" id="BMFW01000021">
    <property type="protein sequence ID" value="GGH99346.1"/>
    <property type="molecule type" value="Genomic_DNA"/>
</dbReference>
<evidence type="ECO:0000256" key="6">
    <source>
        <dbReference type="ARBA" id="ARBA00023136"/>
    </source>
</evidence>
<gene>
    <name evidence="9" type="primary">ugpE</name>
    <name evidence="9" type="ORF">GCM10007170_33970</name>
</gene>
<comment type="caution">
    <text evidence="9">The sequence shown here is derived from an EMBL/GenBank/DDBJ whole genome shotgun (WGS) entry which is preliminary data.</text>
</comment>
<dbReference type="InterPro" id="IPR035906">
    <property type="entry name" value="MetI-like_sf"/>
</dbReference>
<evidence type="ECO:0000256" key="4">
    <source>
        <dbReference type="ARBA" id="ARBA00022692"/>
    </source>
</evidence>
<keyword evidence="4 7" id="KW-0812">Transmembrane</keyword>
<evidence type="ECO:0000256" key="2">
    <source>
        <dbReference type="ARBA" id="ARBA00022448"/>
    </source>
</evidence>
<feature type="transmembrane region" description="Helical" evidence="7">
    <location>
        <begin position="12"/>
        <end position="31"/>
    </location>
</feature>
<dbReference type="Gene3D" id="1.10.3720.10">
    <property type="entry name" value="MetI-like"/>
    <property type="match status" value="1"/>
</dbReference>
<evidence type="ECO:0000256" key="5">
    <source>
        <dbReference type="ARBA" id="ARBA00022989"/>
    </source>
</evidence>
<organism evidence="9 10">
    <name type="scientific">Arthrobacter liuii</name>
    <dbReference type="NCBI Taxonomy" id="1476996"/>
    <lineage>
        <taxon>Bacteria</taxon>
        <taxon>Bacillati</taxon>
        <taxon>Actinomycetota</taxon>
        <taxon>Actinomycetes</taxon>
        <taxon>Micrococcales</taxon>
        <taxon>Micrococcaceae</taxon>
        <taxon>Arthrobacter</taxon>
    </lineage>
</organism>
<dbReference type="InterPro" id="IPR000515">
    <property type="entry name" value="MetI-like"/>
</dbReference>
<evidence type="ECO:0000256" key="3">
    <source>
        <dbReference type="ARBA" id="ARBA00022475"/>
    </source>
</evidence>
<protein>
    <submittedName>
        <fullName evidence="9">Sn-glycerol-3-phosphate transport system permease protein UgpE</fullName>
    </submittedName>
</protein>
<evidence type="ECO:0000313" key="10">
    <source>
        <dbReference type="Proteomes" id="UP000643279"/>
    </source>
</evidence>
<dbReference type="PROSITE" id="PS50928">
    <property type="entry name" value="ABC_TM1"/>
    <property type="match status" value="1"/>
</dbReference>
<dbReference type="PANTHER" id="PTHR43744:SF12">
    <property type="entry name" value="ABC TRANSPORTER PERMEASE PROTEIN MG189-RELATED"/>
    <property type="match status" value="1"/>
</dbReference>
<feature type="transmembrane region" description="Helical" evidence="7">
    <location>
        <begin position="106"/>
        <end position="128"/>
    </location>
</feature>
<name>A0ABQ2AZQ5_9MICC</name>
<feature type="transmembrane region" description="Helical" evidence="7">
    <location>
        <begin position="179"/>
        <end position="203"/>
    </location>
</feature>
<dbReference type="CDD" id="cd06261">
    <property type="entry name" value="TM_PBP2"/>
    <property type="match status" value="1"/>
</dbReference>
<comment type="similarity">
    <text evidence="7">Belongs to the binding-protein-dependent transport system permease family.</text>
</comment>
<keyword evidence="5 7" id="KW-1133">Transmembrane helix</keyword>
<evidence type="ECO:0000259" key="8">
    <source>
        <dbReference type="PROSITE" id="PS50928"/>
    </source>
</evidence>
<dbReference type="SUPFAM" id="SSF161098">
    <property type="entry name" value="MetI-like"/>
    <property type="match status" value="1"/>
</dbReference>
<evidence type="ECO:0000313" key="9">
    <source>
        <dbReference type="EMBL" id="GGH99346.1"/>
    </source>
</evidence>